<evidence type="ECO:0000313" key="2">
    <source>
        <dbReference type="EMBL" id="PHH69325.1"/>
    </source>
</evidence>
<dbReference type="AlphaFoldDB" id="A0A2C5YII5"/>
<protein>
    <submittedName>
        <fullName evidence="2">Uncharacterized protein</fullName>
    </submittedName>
</protein>
<name>A0A2C5YII5_9HYPO</name>
<accession>A0A2C5YII5</accession>
<feature type="compositionally biased region" description="Low complexity" evidence="1">
    <location>
        <begin position="47"/>
        <end position="69"/>
    </location>
</feature>
<proteinExistence type="predicted"/>
<dbReference type="Proteomes" id="UP000226431">
    <property type="component" value="Unassembled WGS sequence"/>
</dbReference>
<reference evidence="2 3" key="1">
    <citation type="submission" date="2017-06" db="EMBL/GenBank/DDBJ databases">
        <title>Ant-infecting Ophiocordyceps genomes reveal a high diversity of potential behavioral manipulation genes and a possible major role for enterotoxins.</title>
        <authorList>
            <person name="De Bekker C."/>
            <person name="Evans H.C."/>
            <person name="Brachmann A."/>
            <person name="Hughes D.P."/>
        </authorList>
    </citation>
    <scope>NUCLEOTIDE SEQUENCE [LARGE SCALE GENOMIC DNA]</scope>
    <source>
        <strain evidence="2 3">Map16</strain>
    </source>
</reference>
<evidence type="ECO:0000256" key="1">
    <source>
        <dbReference type="SAM" id="MobiDB-lite"/>
    </source>
</evidence>
<gene>
    <name evidence="2" type="ORF">CDD80_6826</name>
</gene>
<organism evidence="2 3">
    <name type="scientific">Ophiocordyceps camponoti-rufipedis</name>
    <dbReference type="NCBI Taxonomy" id="2004952"/>
    <lineage>
        <taxon>Eukaryota</taxon>
        <taxon>Fungi</taxon>
        <taxon>Dikarya</taxon>
        <taxon>Ascomycota</taxon>
        <taxon>Pezizomycotina</taxon>
        <taxon>Sordariomycetes</taxon>
        <taxon>Hypocreomycetidae</taxon>
        <taxon>Hypocreales</taxon>
        <taxon>Ophiocordycipitaceae</taxon>
        <taxon>Ophiocordyceps</taxon>
    </lineage>
</organism>
<dbReference type="EMBL" id="NJES01000784">
    <property type="protein sequence ID" value="PHH69325.1"/>
    <property type="molecule type" value="Genomic_DNA"/>
</dbReference>
<keyword evidence="3" id="KW-1185">Reference proteome</keyword>
<feature type="compositionally biased region" description="Polar residues" evidence="1">
    <location>
        <begin position="1"/>
        <end position="18"/>
    </location>
</feature>
<feature type="region of interest" description="Disordered" evidence="1">
    <location>
        <begin position="1"/>
        <end position="69"/>
    </location>
</feature>
<evidence type="ECO:0000313" key="3">
    <source>
        <dbReference type="Proteomes" id="UP000226431"/>
    </source>
</evidence>
<sequence length="69" mass="7052">MGSLRTPLTSSFSRNSAGTVGMYLRSRSRFTPPKPAPYETSMSVTDGSVKGSISAGSSSRCSGASSPSS</sequence>
<comment type="caution">
    <text evidence="2">The sequence shown here is derived from an EMBL/GenBank/DDBJ whole genome shotgun (WGS) entry which is preliminary data.</text>
</comment>